<gene>
    <name evidence="7" type="ORF">SAMN02745191_0429</name>
</gene>
<evidence type="ECO:0000256" key="3">
    <source>
        <dbReference type="ARBA" id="ARBA00023002"/>
    </source>
</evidence>
<dbReference type="Gene3D" id="3.30.70.20">
    <property type="match status" value="1"/>
</dbReference>
<dbReference type="Proteomes" id="UP000243297">
    <property type="component" value="Unassembled WGS sequence"/>
</dbReference>
<dbReference type="Pfam" id="PF00881">
    <property type="entry name" value="Nitroreductase"/>
    <property type="match status" value="1"/>
</dbReference>
<evidence type="ECO:0000313" key="7">
    <source>
        <dbReference type="EMBL" id="SJZ39254.1"/>
    </source>
</evidence>
<dbReference type="Pfam" id="PF13237">
    <property type="entry name" value="Fer4_10"/>
    <property type="match status" value="1"/>
</dbReference>
<dbReference type="RefSeq" id="WP_078710868.1">
    <property type="nucleotide sequence ID" value="NZ_FUWY01000001.1"/>
</dbReference>
<evidence type="ECO:0000256" key="5">
    <source>
        <dbReference type="ARBA" id="ARBA00023014"/>
    </source>
</evidence>
<accession>A0A1T4K9X3</accession>
<feature type="domain" description="4Fe-4S ferredoxin-type" evidence="6">
    <location>
        <begin position="33"/>
        <end position="61"/>
    </location>
</feature>
<keyword evidence="4" id="KW-0408">Iron</keyword>
<evidence type="ECO:0000256" key="4">
    <source>
        <dbReference type="ARBA" id="ARBA00023004"/>
    </source>
</evidence>
<dbReference type="GO" id="GO:0046872">
    <property type="term" value="F:metal ion binding"/>
    <property type="evidence" value="ECO:0007669"/>
    <property type="project" value="UniProtKB-KW"/>
</dbReference>
<dbReference type="PANTHER" id="PTHR43673">
    <property type="entry name" value="NAD(P)H NITROREDUCTASE YDGI-RELATED"/>
    <property type="match status" value="1"/>
</dbReference>
<dbReference type="InterPro" id="IPR000415">
    <property type="entry name" value="Nitroreductase-like"/>
</dbReference>
<evidence type="ECO:0000259" key="6">
    <source>
        <dbReference type="PROSITE" id="PS51379"/>
    </source>
</evidence>
<dbReference type="InterPro" id="IPR017900">
    <property type="entry name" value="4Fe4S_Fe_S_CS"/>
</dbReference>
<dbReference type="SUPFAM" id="SSF54862">
    <property type="entry name" value="4Fe-4S ferredoxins"/>
    <property type="match status" value="1"/>
</dbReference>
<dbReference type="Gene3D" id="3.40.109.10">
    <property type="entry name" value="NADH Oxidase"/>
    <property type="match status" value="1"/>
</dbReference>
<dbReference type="GO" id="GO:0051536">
    <property type="term" value="F:iron-sulfur cluster binding"/>
    <property type="evidence" value="ECO:0007669"/>
    <property type="project" value="UniProtKB-KW"/>
</dbReference>
<keyword evidence="8" id="KW-1185">Reference proteome</keyword>
<proteinExistence type="inferred from homology"/>
<evidence type="ECO:0000256" key="2">
    <source>
        <dbReference type="ARBA" id="ARBA00022723"/>
    </source>
</evidence>
<dbReference type="InterPro" id="IPR029479">
    <property type="entry name" value="Nitroreductase"/>
</dbReference>
<keyword evidence="5" id="KW-0411">Iron-sulfur</keyword>
<evidence type="ECO:0000313" key="8">
    <source>
        <dbReference type="Proteomes" id="UP000243297"/>
    </source>
</evidence>
<dbReference type="EMBL" id="FUWY01000001">
    <property type="protein sequence ID" value="SJZ39254.1"/>
    <property type="molecule type" value="Genomic_DNA"/>
</dbReference>
<name>A0A1T4K9X3_9FIRM</name>
<comment type="similarity">
    <text evidence="1">Belongs to the nitroreductase family.</text>
</comment>
<reference evidence="8" key="1">
    <citation type="submission" date="2017-02" db="EMBL/GenBank/DDBJ databases">
        <authorList>
            <person name="Varghese N."/>
            <person name="Submissions S."/>
        </authorList>
    </citation>
    <scope>NUCLEOTIDE SEQUENCE [LARGE SCALE GENOMIC DNA]</scope>
    <source>
        <strain evidence="8">ATCC 25662</strain>
    </source>
</reference>
<sequence length="256" mass="28588">MEHIIKIDKYRCIGCKQCINDCPTANIELQAQKAHILDQHCIHCGHCVAICPKLAVTMTGYDNEPIELENPATLSPNDLLMMIRASRSIRFFKNQSVDKSVLQQIIEAGKFSATGSNAQDVSYLVLQDKINMVEEKAIRFFRRILPIAKLFSTSAKRVDIDDHFLFKKAPLVLIVMAKSTTNGMIATTHMALMAEALGLGVLYSGFFTTVAKYSFAVRKALGIKHNDRVVATLVLGYPNVKYHRTTQKEAVEITVL</sequence>
<dbReference type="SUPFAM" id="SSF55469">
    <property type="entry name" value="FMN-dependent nitroreductase-like"/>
    <property type="match status" value="1"/>
</dbReference>
<dbReference type="PANTHER" id="PTHR43673:SF10">
    <property type="entry name" value="NADH DEHYDROGENASE_NAD(P)H NITROREDUCTASE XCC3605-RELATED"/>
    <property type="match status" value="1"/>
</dbReference>
<dbReference type="AlphaFoldDB" id="A0A1T4K9X3"/>
<organism evidence="7 8">
    <name type="scientific">Anaerorhabdus furcosa</name>
    <dbReference type="NCBI Taxonomy" id="118967"/>
    <lineage>
        <taxon>Bacteria</taxon>
        <taxon>Bacillati</taxon>
        <taxon>Bacillota</taxon>
        <taxon>Erysipelotrichia</taxon>
        <taxon>Erysipelotrichales</taxon>
        <taxon>Erysipelotrichaceae</taxon>
        <taxon>Anaerorhabdus</taxon>
    </lineage>
</organism>
<keyword evidence="2" id="KW-0479">Metal-binding</keyword>
<dbReference type="PROSITE" id="PS51379">
    <property type="entry name" value="4FE4S_FER_2"/>
    <property type="match status" value="2"/>
</dbReference>
<evidence type="ECO:0000256" key="1">
    <source>
        <dbReference type="ARBA" id="ARBA00007118"/>
    </source>
</evidence>
<dbReference type="STRING" id="118967.SAMN02745191_0429"/>
<dbReference type="InterPro" id="IPR017896">
    <property type="entry name" value="4Fe4S_Fe-S-bd"/>
</dbReference>
<protein>
    <submittedName>
        <fullName evidence="7">Nitroreductase</fullName>
    </submittedName>
</protein>
<feature type="domain" description="4Fe-4S ferredoxin-type" evidence="6">
    <location>
        <begin position="3"/>
        <end position="32"/>
    </location>
</feature>
<dbReference type="PROSITE" id="PS00198">
    <property type="entry name" value="4FE4S_FER_1"/>
    <property type="match status" value="2"/>
</dbReference>
<dbReference type="GO" id="GO:0016491">
    <property type="term" value="F:oxidoreductase activity"/>
    <property type="evidence" value="ECO:0007669"/>
    <property type="project" value="UniProtKB-KW"/>
</dbReference>
<keyword evidence="3" id="KW-0560">Oxidoreductase</keyword>